<dbReference type="InterPro" id="IPR036291">
    <property type="entry name" value="NAD(P)-bd_dom_sf"/>
</dbReference>
<dbReference type="SMART" id="SM00829">
    <property type="entry name" value="PKS_ER"/>
    <property type="match status" value="1"/>
</dbReference>
<sequence>MMPSISGLLRVAAIAIGAALSLIAHSSEPPATGRKIVVEKTGDRYEWKLVQAPLPTVGDEQVLVRVHAISLNRGELSRLERQAFDEAAKTPVSDAAGEVVAVGRAVKGVRQGDRVTSTYFRHWIDGPFQERYLDDVHGWTIEGVAAEYIALDARAVVPIAKDFSYEEASTLPTAALTAWNAVIGRANTQKGDVVLVQGTGGVSTFALQFAVAAGARVIVTSSSDEKLAHAFKLGARDGINYRKEPEWAKSVLRVTEGRGADLVLDVVGKSTLAQSVDSLADGGTLAIIGGITGYDGSLPAWGILKKSATAEGIFVGSRADYVRMNEFIARHRLRPLVDRVYPIEQYSEALQAMASGGFMGKIVLTF</sequence>
<dbReference type="Gene3D" id="3.90.180.10">
    <property type="entry name" value="Medium-chain alcohol dehydrogenases, catalytic domain"/>
    <property type="match status" value="1"/>
</dbReference>
<dbReference type="RefSeq" id="WP_161810978.1">
    <property type="nucleotide sequence ID" value="NZ_BLJN01000001.1"/>
</dbReference>
<feature type="domain" description="Enoyl reductase (ER)" evidence="2">
    <location>
        <begin position="42"/>
        <end position="364"/>
    </location>
</feature>
<dbReference type="AlphaFoldDB" id="A0A829Y8J8"/>
<organism evidence="3 4">
    <name type="scientific">Steroidobacter agaridevorans</name>
    <dbReference type="NCBI Taxonomy" id="2695856"/>
    <lineage>
        <taxon>Bacteria</taxon>
        <taxon>Pseudomonadati</taxon>
        <taxon>Pseudomonadota</taxon>
        <taxon>Gammaproteobacteria</taxon>
        <taxon>Steroidobacterales</taxon>
        <taxon>Steroidobacteraceae</taxon>
        <taxon>Steroidobacter</taxon>
    </lineage>
</organism>
<dbReference type="Pfam" id="PF08240">
    <property type="entry name" value="ADH_N"/>
    <property type="match status" value="1"/>
</dbReference>
<dbReference type="InterPro" id="IPR052711">
    <property type="entry name" value="Zinc_ADH-like"/>
</dbReference>
<evidence type="ECO:0000256" key="1">
    <source>
        <dbReference type="SAM" id="SignalP"/>
    </source>
</evidence>
<dbReference type="SUPFAM" id="SSF50129">
    <property type="entry name" value="GroES-like"/>
    <property type="match status" value="1"/>
</dbReference>
<keyword evidence="1" id="KW-0732">Signal</keyword>
<dbReference type="PANTHER" id="PTHR45033">
    <property type="match status" value="1"/>
</dbReference>
<dbReference type="InterPro" id="IPR013149">
    <property type="entry name" value="ADH-like_C"/>
</dbReference>
<evidence type="ECO:0000313" key="4">
    <source>
        <dbReference type="Proteomes" id="UP000445000"/>
    </source>
</evidence>
<comment type="caution">
    <text evidence="3">The sequence shown here is derived from an EMBL/GenBank/DDBJ whole genome shotgun (WGS) entry which is preliminary data.</text>
</comment>
<dbReference type="CDD" id="cd08276">
    <property type="entry name" value="MDR7"/>
    <property type="match status" value="1"/>
</dbReference>
<accession>A0A829Y8J8</accession>
<dbReference type="SUPFAM" id="SSF51735">
    <property type="entry name" value="NAD(P)-binding Rossmann-fold domains"/>
    <property type="match status" value="1"/>
</dbReference>
<dbReference type="PANTHER" id="PTHR45033:SF2">
    <property type="entry name" value="ZINC-TYPE ALCOHOL DEHYDROGENASE-LIKE PROTEIN C1773.06C"/>
    <property type="match status" value="1"/>
</dbReference>
<dbReference type="GO" id="GO:0016491">
    <property type="term" value="F:oxidoreductase activity"/>
    <property type="evidence" value="ECO:0007669"/>
    <property type="project" value="InterPro"/>
</dbReference>
<reference evidence="4" key="1">
    <citation type="submission" date="2020-01" db="EMBL/GenBank/DDBJ databases">
        <title>'Steroidobacter agaridevorans' sp. nov., agar-degrading bacteria isolated from rhizosphere soils.</title>
        <authorList>
            <person name="Ikenaga M."/>
            <person name="Kataoka M."/>
            <person name="Murouchi A."/>
            <person name="Katsuragi S."/>
            <person name="Sakai M."/>
        </authorList>
    </citation>
    <scope>NUCLEOTIDE SEQUENCE [LARGE SCALE GENOMIC DNA]</scope>
    <source>
        <strain evidence="4">YU21-B</strain>
    </source>
</reference>
<keyword evidence="4" id="KW-1185">Reference proteome</keyword>
<protein>
    <submittedName>
        <fullName evidence="3">Alcohol dehydrogenase</fullName>
    </submittedName>
</protein>
<feature type="signal peptide" evidence="1">
    <location>
        <begin position="1"/>
        <end position="26"/>
    </location>
</feature>
<evidence type="ECO:0000313" key="3">
    <source>
        <dbReference type="EMBL" id="GFE79291.1"/>
    </source>
</evidence>
<name>A0A829Y8J8_9GAMM</name>
<evidence type="ECO:0000259" key="2">
    <source>
        <dbReference type="SMART" id="SM00829"/>
    </source>
</evidence>
<feature type="chain" id="PRO_5032858390" evidence="1">
    <location>
        <begin position="27"/>
        <end position="366"/>
    </location>
</feature>
<dbReference type="InterPro" id="IPR013154">
    <property type="entry name" value="ADH-like_N"/>
</dbReference>
<dbReference type="Proteomes" id="UP000445000">
    <property type="component" value="Unassembled WGS sequence"/>
</dbReference>
<dbReference type="Pfam" id="PF00107">
    <property type="entry name" value="ADH_zinc_N"/>
    <property type="match status" value="1"/>
</dbReference>
<dbReference type="InterPro" id="IPR020843">
    <property type="entry name" value="ER"/>
</dbReference>
<dbReference type="Gene3D" id="3.40.50.720">
    <property type="entry name" value="NAD(P)-binding Rossmann-like Domain"/>
    <property type="match status" value="1"/>
</dbReference>
<dbReference type="EMBL" id="BLJN01000001">
    <property type="protein sequence ID" value="GFE79291.1"/>
    <property type="molecule type" value="Genomic_DNA"/>
</dbReference>
<dbReference type="InterPro" id="IPR011032">
    <property type="entry name" value="GroES-like_sf"/>
</dbReference>
<gene>
    <name evidence="3" type="ORF">GCM10011487_12910</name>
</gene>
<proteinExistence type="predicted"/>